<keyword evidence="3" id="KW-1185">Reference proteome</keyword>
<dbReference type="InterPro" id="IPR050266">
    <property type="entry name" value="AB_hydrolase_sf"/>
</dbReference>
<evidence type="ECO:0000313" key="3">
    <source>
        <dbReference type="Proteomes" id="UP000886523"/>
    </source>
</evidence>
<dbReference type="GO" id="GO:0016020">
    <property type="term" value="C:membrane"/>
    <property type="evidence" value="ECO:0007669"/>
    <property type="project" value="TreeGrafter"/>
</dbReference>
<evidence type="ECO:0000313" key="2">
    <source>
        <dbReference type="EMBL" id="KAF9513274.1"/>
    </source>
</evidence>
<protein>
    <recommendedName>
        <fullName evidence="1">AB hydrolase-1 domain-containing protein</fullName>
    </recommendedName>
</protein>
<dbReference type="PANTHER" id="PTHR43798">
    <property type="entry name" value="MONOACYLGLYCEROL LIPASE"/>
    <property type="match status" value="1"/>
</dbReference>
<accession>A0A9P6AWF5</accession>
<organism evidence="2 3">
    <name type="scientific">Hydnum rufescens UP504</name>
    <dbReference type="NCBI Taxonomy" id="1448309"/>
    <lineage>
        <taxon>Eukaryota</taxon>
        <taxon>Fungi</taxon>
        <taxon>Dikarya</taxon>
        <taxon>Basidiomycota</taxon>
        <taxon>Agaricomycotina</taxon>
        <taxon>Agaricomycetes</taxon>
        <taxon>Cantharellales</taxon>
        <taxon>Hydnaceae</taxon>
        <taxon>Hydnum</taxon>
    </lineage>
</organism>
<dbReference type="SUPFAM" id="SSF53474">
    <property type="entry name" value="alpha/beta-Hydrolases"/>
    <property type="match status" value="1"/>
</dbReference>
<dbReference type="Pfam" id="PF00561">
    <property type="entry name" value="Abhydrolase_1"/>
    <property type="match status" value="1"/>
</dbReference>
<dbReference type="AlphaFoldDB" id="A0A9P6AWF5"/>
<dbReference type="GO" id="GO:0047372">
    <property type="term" value="F:monoacylglycerol lipase activity"/>
    <property type="evidence" value="ECO:0007669"/>
    <property type="project" value="TreeGrafter"/>
</dbReference>
<dbReference type="PANTHER" id="PTHR43798:SF5">
    <property type="entry name" value="MONOACYLGLYCEROL LIPASE ABHD6"/>
    <property type="match status" value="1"/>
</dbReference>
<dbReference type="Proteomes" id="UP000886523">
    <property type="component" value="Unassembled WGS sequence"/>
</dbReference>
<dbReference type="EMBL" id="MU128975">
    <property type="protein sequence ID" value="KAF9513274.1"/>
    <property type="molecule type" value="Genomic_DNA"/>
</dbReference>
<name>A0A9P6AWF5_9AGAM</name>
<sequence length="263" mass="28214">MSLVELPNGSKLYVESRGLPTGRAVVFVGGLGADRRMWYPLLDVKPNELESKFRIILYDWAGSGLSPIVNAPPSIESHAEDLALLVRHLSLESPYIVGHSIGSFISAKYAVGNQKSISKLVLIGSPLSPAPDEVRTAQKQAAAVVKQVQSLEPIVEPSVHALVGHSNTNALALAYTRVLLRAQPLEEYAANLEGAAKFEEHVEVEKLEIPVLVINGNRDQMAGDGSALSQAIRGSKWEVVADVGHSVPIEAPDAVAKHLLAFL</sequence>
<evidence type="ECO:0000259" key="1">
    <source>
        <dbReference type="Pfam" id="PF00561"/>
    </source>
</evidence>
<dbReference type="GO" id="GO:0046464">
    <property type="term" value="P:acylglycerol catabolic process"/>
    <property type="evidence" value="ECO:0007669"/>
    <property type="project" value="TreeGrafter"/>
</dbReference>
<dbReference type="Gene3D" id="3.40.50.1820">
    <property type="entry name" value="alpha/beta hydrolase"/>
    <property type="match status" value="1"/>
</dbReference>
<reference evidence="2" key="1">
    <citation type="journal article" date="2020" name="Nat. Commun.">
        <title>Large-scale genome sequencing of mycorrhizal fungi provides insights into the early evolution of symbiotic traits.</title>
        <authorList>
            <person name="Miyauchi S."/>
            <person name="Kiss E."/>
            <person name="Kuo A."/>
            <person name="Drula E."/>
            <person name="Kohler A."/>
            <person name="Sanchez-Garcia M."/>
            <person name="Morin E."/>
            <person name="Andreopoulos B."/>
            <person name="Barry K.W."/>
            <person name="Bonito G."/>
            <person name="Buee M."/>
            <person name="Carver A."/>
            <person name="Chen C."/>
            <person name="Cichocki N."/>
            <person name="Clum A."/>
            <person name="Culley D."/>
            <person name="Crous P.W."/>
            <person name="Fauchery L."/>
            <person name="Girlanda M."/>
            <person name="Hayes R.D."/>
            <person name="Keri Z."/>
            <person name="LaButti K."/>
            <person name="Lipzen A."/>
            <person name="Lombard V."/>
            <person name="Magnuson J."/>
            <person name="Maillard F."/>
            <person name="Murat C."/>
            <person name="Nolan M."/>
            <person name="Ohm R.A."/>
            <person name="Pangilinan J."/>
            <person name="Pereira M.F."/>
            <person name="Perotto S."/>
            <person name="Peter M."/>
            <person name="Pfister S."/>
            <person name="Riley R."/>
            <person name="Sitrit Y."/>
            <person name="Stielow J.B."/>
            <person name="Szollosi G."/>
            <person name="Zifcakova L."/>
            <person name="Stursova M."/>
            <person name="Spatafora J.W."/>
            <person name="Tedersoo L."/>
            <person name="Vaario L.M."/>
            <person name="Yamada A."/>
            <person name="Yan M."/>
            <person name="Wang P."/>
            <person name="Xu J."/>
            <person name="Bruns T."/>
            <person name="Baldrian P."/>
            <person name="Vilgalys R."/>
            <person name="Dunand C."/>
            <person name="Henrissat B."/>
            <person name="Grigoriev I.V."/>
            <person name="Hibbett D."/>
            <person name="Nagy L.G."/>
            <person name="Martin F.M."/>
        </authorList>
    </citation>
    <scope>NUCLEOTIDE SEQUENCE</scope>
    <source>
        <strain evidence="2">UP504</strain>
    </source>
</reference>
<dbReference type="OrthoDB" id="8119704at2759"/>
<comment type="caution">
    <text evidence="2">The sequence shown here is derived from an EMBL/GenBank/DDBJ whole genome shotgun (WGS) entry which is preliminary data.</text>
</comment>
<dbReference type="PRINTS" id="PR00111">
    <property type="entry name" value="ABHYDROLASE"/>
</dbReference>
<proteinExistence type="predicted"/>
<dbReference type="InterPro" id="IPR000073">
    <property type="entry name" value="AB_hydrolase_1"/>
</dbReference>
<dbReference type="InterPro" id="IPR029058">
    <property type="entry name" value="AB_hydrolase_fold"/>
</dbReference>
<gene>
    <name evidence="2" type="ORF">BS47DRAFT_1344521</name>
</gene>
<feature type="domain" description="AB hydrolase-1" evidence="1">
    <location>
        <begin position="24"/>
        <end position="252"/>
    </location>
</feature>